<organism evidence="2 3">
    <name type="scientific">Phtheirospermum japonicum</name>
    <dbReference type="NCBI Taxonomy" id="374723"/>
    <lineage>
        <taxon>Eukaryota</taxon>
        <taxon>Viridiplantae</taxon>
        <taxon>Streptophyta</taxon>
        <taxon>Embryophyta</taxon>
        <taxon>Tracheophyta</taxon>
        <taxon>Spermatophyta</taxon>
        <taxon>Magnoliopsida</taxon>
        <taxon>eudicotyledons</taxon>
        <taxon>Gunneridae</taxon>
        <taxon>Pentapetalae</taxon>
        <taxon>asterids</taxon>
        <taxon>lamiids</taxon>
        <taxon>Lamiales</taxon>
        <taxon>Orobanchaceae</taxon>
        <taxon>Orobanchaceae incertae sedis</taxon>
        <taxon>Phtheirospermum</taxon>
    </lineage>
</organism>
<dbReference type="AlphaFoldDB" id="A0A830BHH5"/>
<feature type="transmembrane region" description="Helical" evidence="1">
    <location>
        <begin position="74"/>
        <end position="91"/>
    </location>
</feature>
<evidence type="ECO:0000313" key="3">
    <source>
        <dbReference type="Proteomes" id="UP000653305"/>
    </source>
</evidence>
<reference evidence="2" key="1">
    <citation type="submission" date="2020-07" db="EMBL/GenBank/DDBJ databases">
        <title>Ethylene signaling mediates host invasion by parasitic plants.</title>
        <authorList>
            <person name="Yoshida S."/>
        </authorList>
    </citation>
    <scope>NUCLEOTIDE SEQUENCE</scope>
    <source>
        <strain evidence="2">Okayama</strain>
    </source>
</reference>
<keyword evidence="3" id="KW-1185">Reference proteome</keyword>
<keyword evidence="1" id="KW-1133">Transmembrane helix</keyword>
<keyword evidence="1" id="KW-0812">Transmembrane</keyword>
<keyword evidence="1" id="KW-0472">Membrane</keyword>
<proteinExistence type="predicted"/>
<gene>
    <name evidence="2" type="ORF">PHJA_000291400</name>
</gene>
<dbReference type="Proteomes" id="UP000653305">
    <property type="component" value="Unassembled WGS sequence"/>
</dbReference>
<evidence type="ECO:0000313" key="2">
    <source>
        <dbReference type="EMBL" id="GFP81481.1"/>
    </source>
</evidence>
<accession>A0A830BHH5</accession>
<dbReference type="OrthoDB" id="891596at2759"/>
<protein>
    <submittedName>
        <fullName evidence="2">Uncharacterized protein</fullName>
    </submittedName>
</protein>
<name>A0A830BHH5_9LAMI</name>
<dbReference type="EMBL" id="BMAC01000030">
    <property type="protein sequence ID" value="GFP81481.1"/>
    <property type="molecule type" value="Genomic_DNA"/>
</dbReference>
<sequence>MRFKIGDKVEVFYQYSWKVGAIFDILGGQKEIKRNRKHQTLQERYLVRLFGCSEDLVIDSSNIRMRRTCHDGKWILMGKVCSCFLFIRYIFARRF</sequence>
<comment type="caution">
    <text evidence="2">The sequence shown here is derived from an EMBL/GenBank/DDBJ whole genome shotgun (WGS) entry which is preliminary data.</text>
</comment>
<evidence type="ECO:0000256" key="1">
    <source>
        <dbReference type="SAM" id="Phobius"/>
    </source>
</evidence>